<feature type="region of interest" description="Disordered" evidence="9">
    <location>
        <begin position="935"/>
        <end position="993"/>
    </location>
</feature>
<name>A0A9C6SDQ5_BOMTE</name>
<keyword evidence="11" id="KW-1185">Reference proteome</keyword>
<dbReference type="InterPro" id="IPR034237">
    <property type="entry name" value="FOX1_RRM"/>
</dbReference>
<evidence type="ECO:0000256" key="5">
    <source>
        <dbReference type="ARBA" id="ARBA00022884"/>
    </source>
</evidence>
<evidence type="ECO:0000256" key="1">
    <source>
        <dbReference type="ARBA" id="ARBA00004123"/>
    </source>
</evidence>
<dbReference type="GO" id="GO:0008380">
    <property type="term" value="P:RNA splicing"/>
    <property type="evidence" value="ECO:0007669"/>
    <property type="project" value="UniProtKB-KW"/>
</dbReference>
<keyword evidence="6" id="KW-0508">mRNA splicing</keyword>
<accession>A0A9C6SDQ5</accession>
<dbReference type="Proteomes" id="UP000835206">
    <property type="component" value="Chromosome 3"/>
</dbReference>
<feature type="domain" description="RRM" evidence="10">
    <location>
        <begin position="1063"/>
        <end position="1139"/>
    </location>
</feature>
<feature type="compositionally biased region" description="Pro residues" evidence="9">
    <location>
        <begin position="953"/>
        <end position="974"/>
    </location>
</feature>
<dbReference type="InterPro" id="IPR012677">
    <property type="entry name" value="Nucleotide-bd_a/b_plait_sf"/>
</dbReference>
<dbReference type="GO" id="GO:0007399">
    <property type="term" value="P:nervous system development"/>
    <property type="evidence" value="ECO:0007669"/>
    <property type="project" value="InterPro"/>
</dbReference>
<dbReference type="CTD" id="54715"/>
<dbReference type="RefSeq" id="XP_048260332.1">
    <property type="nucleotide sequence ID" value="XM_048404375.1"/>
</dbReference>
<keyword evidence="3" id="KW-0963">Cytoplasm</keyword>
<protein>
    <submittedName>
        <fullName evidence="12">Uncharacterized protein LOC100644512 isoform X3</fullName>
    </submittedName>
</protein>
<dbReference type="GO" id="GO:0005634">
    <property type="term" value="C:nucleus"/>
    <property type="evidence" value="ECO:0007669"/>
    <property type="project" value="UniProtKB-SubCell"/>
</dbReference>
<organism evidence="11 12">
    <name type="scientific">Bombus terrestris</name>
    <name type="common">Buff-tailed bumblebee</name>
    <name type="synonym">Apis terrestris</name>
    <dbReference type="NCBI Taxonomy" id="30195"/>
    <lineage>
        <taxon>Eukaryota</taxon>
        <taxon>Metazoa</taxon>
        <taxon>Ecdysozoa</taxon>
        <taxon>Arthropoda</taxon>
        <taxon>Hexapoda</taxon>
        <taxon>Insecta</taxon>
        <taxon>Pterygota</taxon>
        <taxon>Neoptera</taxon>
        <taxon>Endopterygota</taxon>
        <taxon>Hymenoptera</taxon>
        <taxon>Apocrita</taxon>
        <taxon>Aculeata</taxon>
        <taxon>Apoidea</taxon>
        <taxon>Anthophila</taxon>
        <taxon>Apidae</taxon>
        <taxon>Bombus</taxon>
        <taxon>Bombus</taxon>
    </lineage>
</organism>
<dbReference type="GO" id="GO:0005737">
    <property type="term" value="C:cytoplasm"/>
    <property type="evidence" value="ECO:0007669"/>
    <property type="project" value="UniProtKB-SubCell"/>
</dbReference>
<keyword evidence="7" id="KW-0539">Nucleus</keyword>
<evidence type="ECO:0000256" key="7">
    <source>
        <dbReference type="ARBA" id="ARBA00023242"/>
    </source>
</evidence>
<feature type="compositionally biased region" description="Low complexity" evidence="9">
    <location>
        <begin position="1013"/>
        <end position="1025"/>
    </location>
</feature>
<dbReference type="GeneID" id="100644512"/>
<feature type="compositionally biased region" description="Polar residues" evidence="9">
    <location>
        <begin position="1040"/>
        <end position="1056"/>
    </location>
</feature>
<evidence type="ECO:0000256" key="8">
    <source>
        <dbReference type="PROSITE-ProRule" id="PRU00176"/>
    </source>
</evidence>
<evidence type="ECO:0000256" key="2">
    <source>
        <dbReference type="ARBA" id="ARBA00004496"/>
    </source>
</evidence>
<dbReference type="InterPro" id="IPR035979">
    <property type="entry name" value="RBD_domain_sf"/>
</dbReference>
<dbReference type="CDD" id="cd12407">
    <property type="entry name" value="RRM_FOX1_like"/>
    <property type="match status" value="1"/>
</dbReference>
<evidence type="ECO:0000313" key="11">
    <source>
        <dbReference type="Proteomes" id="UP000835206"/>
    </source>
</evidence>
<dbReference type="InterPro" id="IPR016024">
    <property type="entry name" value="ARM-type_fold"/>
</dbReference>
<dbReference type="InterPro" id="IPR047131">
    <property type="entry name" value="RBFOX1-like"/>
</dbReference>
<dbReference type="FunFam" id="3.30.70.330:FF:000375">
    <property type="entry name" value="RNA binding fox-1 homolog 1"/>
    <property type="match status" value="1"/>
</dbReference>
<evidence type="ECO:0000256" key="9">
    <source>
        <dbReference type="SAM" id="MobiDB-lite"/>
    </source>
</evidence>
<dbReference type="Pfam" id="PF00076">
    <property type="entry name" value="RRM_1"/>
    <property type="match status" value="1"/>
</dbReference>
<keyword evidence="5 8" id="KW-0694">RNA-binding</keyword>
<dbReference type="PANTHER" id="PTHR15597:SF22">
    <property type="entry name" value="RNA-BINDING FOX PROTEIN 1, ISOFORM H"/>
    <property type="match status" value="1"/>
</dbReference>
<dbReference type="GO" id="GO:0000381">
    <property type="term" value="P:regulation of alternative mRNA splicing, via spliceosome"/>
    <property type="evidence" value="ECO:0007669"/>
    <property type="project" value="InterPro"/>
</dbReference>
<comment type="subcellular location">
    <subcellularLocation>
        <location evidence="2">Cytoplasm</location>
    </subcellularLocation>
    <subcellularLocation>
        <location evidence="1">Nucleus</location>
    </subcellularLocation>
</comment>
<evidence type="ECO:0000259" key="10">
    <source>
        <dbReference type="PROSITE" id="PS50102"/>
    </source>
</evidence>
<dbReference type="SUPFAM" id="SSF48371">
    <property type="entry name" value="ARM repeat"/>
    <property type="match status" value="1"/>
</dbReference>
<dbReference type="SMART" id="SM00360">
    <property type="entry name" value="RRM"/>
    <property type="match status" value="1"/>
</dbReference>
<dbReference type="PROSITE" id="PS50102">
    <property type="entry name" value="RRM"/>
    <property type="match status" value="1"/>
</dbReference>
<reference evidence="12" key="1">
    <citation type="submission" date="2025-08" db="UniProtKB">
        <authorList>
            <consortium name="RefSeq"/>
        </authorList>
    </citation>
    <scope>IDENTIFICATION</scope>
</reference>
<dbReference type="GO" id="GO:0006397">
    <property type="term" value="P:mRNA processing"/>
    <property type="evidence" value="ECO:0007669"/>
    <property type="project" value="UniProtKB-KW"/>
</dbReference>
<dbReference type="GO" id="GO:0003729">
    <property type="term" value="F:mRNA binding"/>
    <property type="evidence" value="ECO:0007669"/>
    <property type="project" value="TreeGrafter"/>
</dbReference>
<evidence type="ECO:0000313" key="12">
    <source>
        <dbReference type="RefSeq" id="XP_048260332.1"/>
    </source>
</evidence>
<gene>
    <name evidence="12" type="primary">LOC100644512</name>
</gene>
<dbReference type="Gene3D" id="3.30.70.330">
    <property type="match status" value="1"/>
</dbReference>
<dbReference type="InterPro" id="IPR000504">
    <property type="entry name" value="RRM_dom"/>
</dbReference>
<evidence type="ECO:0000256" key="4">
    <source>
        <dbReference type="ARBA" id="ARBA00022664"/>
    </source>
</evidence>
<feature type="region of interest" description="Disordered" evidence="9">
    <location>
        <begin position="1013"/>
        <end position="1064"/>
    </location>
</feature>
<dbReference type="SUPFAM" id="SSF54928">
    <property type="entry name" value="RNA-binding domain, RBD"/>
    <property type="match status" value="1"/>
</dbReference>
<evidence type="ECO:0000256" key="6">
    <source>
        <dbReference type="ARBA" id="ARBA00023187"/>
    </source>
</evidence>
<evidence type="ECO:0000256" key="3">
    <source>
        <dbReference type="ARBA" id="ARBA00022490"/>
    </source>
</evidence>
<sequence>MEPLFQLNIENIDILLVNTKERLMLHDEYSQITCIERISNLFKSGGAANTEAALSKLIKFDILSTIFELLQTSSDRLLQCILNFLDLVIVYRKFYESHVATDAMDSILKVTVCVAKSRCKETELLEKLISIIYDILHRAVEFHVNFDVVCVPRQVLMLLKSLILEDSWNQKIKFLSVTLLNLVVENVNAEDEWDDGVYELCHKALNLMKEIVEYSDDDVSISFAADALCAVCASVTRLCVAEDDSQESFNKVSKLRATTLKTIRIVMMNTLVPYVKTAESNETDRVKFHRNLVTCLNNLYKLSSSCGRDNLSNHLTANGYLKYFLLLTARLPEILRRSICLLLSRIVANLADKSMPIYRPINRETSFEYLIHRGLVDLPKDTEQWENIIAHDRGNRAIALMTLVYYHFHGTRETYMICLKLLIARTVNLPKSEQTPAQILKVLWFLFAVASVSHPSPCSEQDYDRAVKRLAAALQYSNLNDCYTHHIDLLNYCLNCPEFPKDLRNRAMDLWLVESDGDIKPLLAIDCGKVVQHYLMLVIQTGYSDKIINLAMKGIREMIRLDNAKEIAEIAWHMLPNLLSTYQPSKDEQVKAVLELSNVSIPGSLSWIIRIRCAESLIPIILRREADLKLRTLAILQSYALLVTSATIKPFTILEKYCTTPTFLEELLVQGFSLETPELSAVCLKLLAFIVHCQEKSSIQRDKPVTIDVQSLADLLLNTRRAVHSSINGMQLALELLTQNIDGSPVRLDEIPADRAEGVINLYETLHIVHERSDPTQRDIVYQCLQGVLKFCHKHTKLMYHICTLMSNYDIVSNILQTRRVTYHFLDFVSTWLRYRRRYCTDEGPWNARSLCKTPFEETLDRIKSYVNTVNDSRNDAAFYNLLYAISASLVLSGFPSCSQHMVQTGMAAPYGGGVFPPPVNGVAGVVGAAGAAGEVKPPPPVPVKEDNSGAPQQPPPSGPQVPPPAGAPHPTAPGAPTAASFSPPPPPNGVDQQAISEVFQAAVAAAAAAAAGGSGQQPAPTPAGNETNPEGAVEGSSLVPVTSGATTPATATQGSDLKGQPKRLHVSNIPFRFRDPDLRAMFGQFGPILDVEIIFNERGSKGFGFVTFANSADADRARERLHGTVVEGRKIEVNNATARVQTKKPPTVPNVCVQWPEGYRLPAMPWSWLGAAAPSAAAAAAVAAAAVTPSPAAAPLVLAPRAAARRSVYYDPFLAAHAATQDPNYRLQLEWPQATADAAAAAAAASPLLKTPLSTAQQATYAAAATYTAVAARAYSAAAAAAQPVAGYAAVAGYGREYADPYLGHGIGPVAGYGATVYRGGYNRFTPY</sequence>
<proteinExistence type="predicted"/>
<dbReference type="PANTHER" id="PTHR15597">
    <property type="entry name" value="ATAXIN 2-BINDING PROTEIN 1-RELATED"/>
    <property type="match status" value="1"/>
</dbReference>
<keyword evidence="4" id="KW-0507">mRNA processing</keyword>